<accession>A0A5B9WAM6</accession>
<sequence length="149" mass="15634">MRRRARIAALPLLALALAAGCSQEPSRHAVTGTVTLDGQPAPYVAVKFIPPSRDSWPGGATRTDTAGKFTIGEVGKNTGLPAGEYKVTFSQTRVKGKPTPAGSGGKAQEKEKTETEAVAEEFRDPEKTKITATVGSGANEFTFDVKSGK</sequence>
<dbReference type="Proteomes" id="UP000324233">
    <property type="component" value="Chromosome"/>
</dbReference>
<gene>
    <name evidence="2" type="ORF">OJF2_57420</name>
</gene>
<keyword evidence="3" id="KW-1185">Reference proteome</keyword>
<evidence type="ECO:0008006" key="4">
    <source>
        <dbReference type="Google" id="ProtNLM"/>
    </source>
</evidence>
<dbReference type="RefSeq" id="WP_148596755.1">
    <property type="nucleotide sequence ID" value="NZ_CP042997.1"/>
</dbReference>
<evidence type="ECO:0000313" key="3">
    <source>
        <dbReference type="Proteomes" id="UP000324233"/>
    </source>
</evidence>
<name>A0A5B9WAM6_9BACT</name>
<dbReference type="EMBL" id="CP042997">
    <property type="protein sequence ID" value="QEH37155.1"/>
    <property type="molecule type" value="Genomic_DNA"/>
</dbReference>
<feature type="compositionally biased region" description="Basic and acidic residues" evidence="1">
    <location>
        <begin position="107"/>
        <end position="125"/>
    </location>
</feature>
<dbReference type="KEGG" id="agv:OJF2_57420"/>
<reference evidence="2 3" key="1">
    <citation type="submission" date="2019-08" db="EMBL/GenBank/DDBJ databases">
        <title>Deep-cultivation of Planctomycetes and their phenomic and genomic characterization uncovers novel biology.</title>
        <authorList>
            <person name="Wiegand S."/>
            <person name="Jogler M."/>
            <person name="Boedeker C."/>
            <person name="Pinto D."/>
            <person name="Vollmers J."/>
            <person name="Rivas-Marin E."/>
            <person name="Kohn T."/>
            <person name="Peeters S.H."/>
            <person name="Heuer A."/>
            <person name="Rast P."/>
            <person name="Oberbeckmann S."/>
            <person name="Bunk B."/>
            <person name="Jeske O."/>
            <person name="Meyerdierks A."/>
            <person name="Storesund J.E."/>
            <person name="Kallscheuer N."/>
            <person name="Luecker S."/>
            <person name="Lage O.M."/>
            <person name="Pohl T."/>
            <person name="Merkel B.J."/>
            <person name="Hornburger P."/>
            <person name="Mueller R.-W."/>
            <person name="Bruemmer F."/>
            <person name="Labrenz M."/>
            <person name="Spormann A.M."/>
            <person name="Op den Camp H."/>
            <person name="Overmann J."/>
            <person name="Amann R."/>
            <person name="Jetten M.S.M."/>
            <person name="Mascher T."/>
            <person name="Medema M.H."/>
            <person name="Devos D.P."/>
            <person name="Kaster A.-K."/>
            <person name="Ovreas L."/>
            <person name="Rohde M."/>
            <person name="Galperin M.Y."/>
            <person name="Jogler C."/>
        </authorList>
    </citation>
    <scope>NUCLEOTIDE SEQUENCE [LARGE SCALE GENOMIC DNA]</scope>
    <source>
        <strain evidence="2 3">OJF2</strain>
    </source>
</reference>
<dbReference type="PROSITE" id="PS51257">
    <property type="entry name" value="PROKAR_LIPOPROTEIN"/>
    <property type="match status" value="1"/>
</dbReference>
<dbReference type="OrthoDB" id="286727at2"/>
<organism evidence="2 3">
    <name type="scientific">Aquisphaera giovannonii</name>
    <dbReference type="NCBI Taxonomy" id="406548"/>
    <lineage>
        <taxon>Bacteria</taxon>
        <taxon>Pseudomonadati</taxon>
        <taxon>Planctomycetota</taxon>
        <taxon>Planctomycetia</taxon>
        <taxon>Isosphaerales</taxon>
        <taxon>Isosphaeraceae</taxon>
        <taxon>Aquisphaera</taxon>
    </lineage>
</organism>
<feature type="region of interest" description="Disordered" evidence="1">
    <location>
        <begin position="92"/>
        <end position="125"/>
    </location>
</feature>
<proteinExistence type="predicted"/>
<protein>
    <recommendedName>
        <fullName evidence="4">Carboxypeptidase regulatory-like domain-containing protein</fullName>
    </recommendedName>
</protein>
<evidence type="ECO:0000256" key="1">
    <source>
        <dbReference type="SAM" id="MobiDB-lite"/>
    </source>
</evidence>
<evidence type="ECO:0000313" key="2">
    <source>
        <dbReference type="EMBL" id="QEH37155.1"/>
    </source>
</evidence>
<dbReference type="AlphaFoldDB" id="A0A5B9WAM6"/>